<comment type="caution">
    <text evidence="2">The sequence shown here is derived from an EMBL/GenBank/DDBJ whole genome shotgun (WGS) entry which is preliminary data.</text>
</comment>
<reference evidence="3" key="1">
    <citation type="journal article" date="2019" name="Nat. Commun.">
        <title>Expansion of phycobilisome linker gene families in mesophilic red algae.</title>
        <authorList>
            <person name="Lee J."/>
            <person name="Kim D."/>
            <person name="Bhattacharya D."/>
            <person name="Yoon H.S."/>
        </authorList>
    </citation>
    <scope>NUCLEOTIDE SEQUENCE [LARGE SCALE GENOMIC DNA]</scope>
    <source>
        <strain evidence="3">CCMP 1328</strain>
    </source>
</reference>
<proteinExistence type="predicted"/>
<dbReference type="Proteomes" id="UP000324585">
    <property type="component" value="Unassembled WGS sequence"/>
</dbReference>
<evidence type="ECO:0000313" key="3">
    <source>
        <dbReference type="Proteomes" id="UP000324585"/>
    </source>
</evidence>
<keyword evidence="3" id="KW-1185">Reference proteome</keyword>
<dbReference type="EMBL" id="VRMN01000005">
    <property type="protein sequence ID" value="KAA8494226.1"/>
    <property type="molecule type" value="Genomic_DNA"/>
</dbReference>
<feature type="transmembrane region" description="Helical" evidence="1">
    <location>
        <begin position="38"/>
        <end position="59"/>
    </location>
</feature>
<keyword evidence="1" id="KW-0812">Transmembrane</keyword>
<name>A0A5J4YSB7_PORPP</name>
<organism evidence="2 3">
    <name type="scientific">Porphyridium purpureum</name>
    <name type="common">Red alga</name>
    <name type="synonym">Porphyridium cruentum</name>
    <dbReference type="NCBI Taxonomy" id="35688"/>
    <lineage>
        <taxon>Eukaryota</taxon>
        <taxon>Rhodophyta</taxon>
        <taxon>Bangiophyceae</taxon>
        <taxon>Porphyridiales</taxon>
        <taxon>Porphyridiaceae</taxon>
        <taxon>Porphyridium</taxon>
    </lineage>
</organism>
<evidence type="ECO:0000313" key="2">
    <source>
        <dbReference type="EMBL" id="KAA8494226.1"/>
    </source>
</evidence>
<keyword evidence="1" id="KW-0472">Membrane</keyword>
<accession>A0A5J4YSB7</accession>
<gene>
    <name evidence="2" type="ORF">FVE85_4201</name>
</gene>
<dbReference type="AlphaFoldDB" id="A0A5J4YSB7"/>
<evidence type="ECO:0000256" key="1">
    <source>
        <dbReference type="SAM" id="Phobius"/>
    </source>
</evidence>
<sequence>MRITLFGEPGGSALLFAKLVRNPRPLASPMELLRSVRLAAAAGLVLLGALIGIAVLWPASNEPVGVLESEHEWNVALEENMRPARVLPLGHRAPSLLESARPWLGMATEASKQTLIFKDIKAGTTLVWRNRSLGLNHEGYRDVCHEVIEGNLSHTTRKLKFTPNRPVPVQHDTRSAIVVAVMGERYEDGLAAVMDSWQRFLLGPEPSKSYVMVVVLLEGTEASVDAFAGTISSSIDVLDCNTKHNRAFCAQLDSLDNGYRVFVAKESGMHVWVTYEPAFIPPVFGEDSKLSFEKFAEVQKTRCKNCCYFALQYTYATNWYGFGLPFLQVMDYFDFAFKIDTDLMACGPAPLEMVDEMVRSHAPYMTCKIGADRSCGGRNKDVLFLFLDQEEKHCGSRFQAQAEKRKWWDISLLVPEANFFGFWLGLTTSPEVSRFAITYRDFKEGLWEQRWGDQQFWSNIWGLFFPDPYEQHALDVKEWRSNGLIQHKRPCPLNSSVAGSAGQS</sequence>
<protein>
    <submittedName>
        <fullName evidence="2">Uncharacterized protein</fullName>
    </submittedName>
</protein>
<keyword evidence="1" id="KW-1133">Transmembrane helix</keyword>
<dbReference type="OrthoDB" id="10290244at2759"/>